<dbReference type="EMBL" id="KV453841">
    <property type="protein sequence ID" value="ODV92972.1"/>
    <property type="molecule type" value="Genomic_DNA"/>
</dbReference>
<reference evidence="2" key="1">
    <citation type="submission" date="2016-02" db="EMBL/GenBank/DDBJ databases">
        <title>Comparative genomics of biotechnologically important yeasts.</title>
        <authorList>
            <consortium name="DOE Joint Genome Institute"/>
            <person name="Riley R."/>
            <person name="Haridas S."/>
            <person name="Wolfe K.H."/>
            <person name="Lopes M.R."/>
            <person name="Hittinger C.T."/>
            <person name="Goker M."/>
            <person name="Salamov A."/>
            <person name="Wisecaver J."/>
            <person name="Long T.M."/>
            <person name="Aerts A.L."/>
            <person name="Barry K."/>
            <person name="Choi C."/>
            <person name="Clum A."/>
            <person name="Coughlan A.Y."/>
            <person name="Deshpande S."/>
            <person name="Douglass A.P."/>
            <person name="Hanson S.J."/>
            <person name="Klenk H.-P."/>
            <person name="Labutti K."/>
            <person name="Lapidus A."/>
            <person name="Lindquist E."/>
            <person name="Lipzen A."/>
            <person name="Meier-Kolthoff J.P."/>
            <person name="Ohm R.A."/>
            <person name="Otillar R.P."/>
            <person name="Pangilinan J."/>
            <person name="Peng Y."/>
            <person name="Rokas A."/>
            <person name="Rosa C.A."/>
            <person name="Scheuner C."/>
            <person name="Sibirny A.A."/>
            <person name="Slot J.C."/>
            <person name="Stielow J.B."/>
            <person name="Sun H."/>
            <person name="Kurtzman C.P."/>
            <person name="Blackwell M."/>
            <person name="Jeffries T.W."/>
            <person name="Grigoriev I.V."/>
        </authorList>
    </citation>
    <scope>NUCLEOTIDE SEQUENCE [LARGE SCALE GENOMIC DNA]</scope>
    <source>
        <strain evidence="2">NRRL Y-17796</strain>
    </source>
</reference>
<accession>A0A1E4TMK4</accession>
<proteinExistence type="predicted"/>
<organism evidence="1 2">
    <name type="scientific">Tortispora caseinolytica NRRL Y-17796</name>
    <dbReference type="NCBI Taxonomy" id="767744"/>
    <lineage>
        <taxon>Eukaryota</taxon>
        <taxon>Fungi</taxon>
        <taxon>Dikarya</taxon>
        <taxon>Ascomycota</taxon>
        <taxon>Saccharomycotina</taxon>
        <taxon>Trigonopsidomycetes</taxon>
        <taxon>Trigonopsidales</taxon>
        <taxon>Trigonopsidaceae</taxon>
        <taxon>Tortispora</taxon>
    </lineage>
</organism>
<name>A0A1E4TMK4_9ASCO</name>
<protein>
    <submittedName>
        <fullName evidence="1">Uncharacterized protein</fullName>
    </submittedName>
</protein>
<dbReference type="Proteomes" id="UP000095023">
    <property type="component" value="Unassembled WGS sequence"/>
</dbReference>
<gene>
    <name evidence="1" type="ORF">CANCADRAFT_96408</name>
</gene>
<evidence type="ECO:0000313" key="2">
    <source>
        <dbReference type="Proteomes" id="UP000095023"/>
    </source>
</evidence>
<evidence type="ECO:0000313" key="1">
    <source>
        <dbReference type="EMBL" id="ODV92972.1"/>
    </source>
</evidence>
<keyword evidence="2" id="KW-1185">Reference proteome</keyword>
<sequence length="68" mass="7528">MPLLCCNKLQKANLLPVSVLNLSPRKPEVLSAANLKKLKVRQQCEQRKLSATVSTKPCLKPNTSHTAF</sequence>
<dbReference type="AlphaFoldDB" id="A0A1E4TMK4"/>